<feature type="binding site" evidence="2">
    <location>
        <begin position="138"/>
        <end position="142"/>
    </location>
    <ligand>
        <name>ATP</name>
        <dbReference type="ChEBI" id="CHEBI:30616"/>
    </ligand>
</feature>
<dbReference type="CDD" id="cd01673">
    <property type="entry name" value="dNK"/>
    <property type="match status" value="1"/>
</dbReference>
<evidence type="ECO:0000313" key="5">
    <source>
        <dbReference type="Proteomes" id="UP001336250"/>
    </source>
</evidence>
<dbReference type="Pfam" id="PF01712">
    <property type="entry name" value="dNK"/>
    <property type="match status" value="1"/>
</dbReference>
<comment type="caution">
    <text evidence="4">The sequence shown here is derived from an EMBL/GenBank/DDBJ whole genome shotgun (WGS) entry which is preliminary data.</text>
</comment>
<keyword evidence="2" id="KW-0067">ATP-binding</keyword>
<organism evidence="4 5">
    <name type="scientific">Aquincola agrisoli</name>
    <dbReference type="NCBI Taxonomy" id="3119538"/>
    <lineage>
        <taxon>Bacteria</taxon>
        <taxon>Pseudomonadati</taxon>
        <taxon>Pseudomonadota</taxon>
        <taxon>Betaproteobacteria</taxon>
        <taxon>Burkholderiales</taxon>
        <taxon>Sphaerotilaceae</taxon>
        <taxon>Aquincola</taxon>
    </lineage>
</organism>
<proteinExistence type="predicted"/>
<keyword evidence="4" id="KW-0808">Transferase</keyword>
<dbReference type="InterPro" id="IPR050566">
    <property type="entry name" value="Deoxyribonucleoside_kinase"/>
</dbReference>
<evidence type="ECO:0000313" key="4">
    <source>
        <dbReference type="EMBL" id="MEF7613928.1"/>
    </source>
</evidence>
<dbReference type="RefSeq" id="WP_332288868.1">
    <property type="nucleotide sequence ID" value="NZ_JAZIBG010000020.1"/>
</dbReference>
<dbReference type="InterPro" id="IPR027417">
    <property type="entry name" value="P-loop_NTPase"/>
</dbReference>
<protein>
    <submittedName>
        <fullName evidence="4">Deoxynucleoside kinase</fullName>
        <ecNumber evidence="4">2.7.1.-</ecNumber>
    </submittedName>
</protein>
<gene>
    <name evidence="4" type="ORF">V4F39_08405</name>
</gene>
<evidence type="ECO:0000259" key="3">
    <source>
        <dbReference type="SMART" id="SM00382"/>
    </source>
</evidence>
<dbReference type="SUPFAM" id="SSF52540">
    <property type="entry name" value="P-loop containing nucleoside triphosphate hydrolases"/>
    <property type="match status" value="1"/>
</dbReference>
<feature type="binding site" evidence="2">
    <location>
        <begin position="12"/>
        <end position="20"/>
    </location>
    <ligand>
        <name>ATP</name>
        <dbReference type="ChEBI" id="CHEBI:30616"/>
    </ligand>
</feature>
<feature type="active site" description="Proton acceptor" evidence="1">
    <location>
        <position position="86"/>
    </location>
</feature>
<reference evidence="4 5" key="1">
    <citation type="submission" date="2024-02" db="EMBL/GenBank/DDBJ databases">
        <title>Genome sequence of Aquincola sp. MAHUQ-54.</title>
        <authorList>
            <person name="Huq M.A."/>
        </authorList>
    </citation>
    <scope>NUCLEOTIDE SEQUENCE [LARGE SCALE GENOMIC DNA]</scope>
    <source>
        <strain evidence="4 5">MAHUQ-54</strain>
    </source>
</reference>
<dbReference type="InterPro" id="IPR031314">
    <property type="entry name" value="DNK_dom"/>
</dbReference>
<dbReference type="EMBL" id="JAZIBG010000020">
    <property type="protein sequence ID" value="MEF7613928.1"/>
    <property type="molecule type" value="Genomic_DNA"/>
</dbReference>
<dbReference type="Gene3D" id="3.40.50.300">
    <property type="entry name" value="P-loop containing nucleotide triphosphate hydrolases"/>
    <property type="match status" value="1"/>
</dbReference>
<dbReference type="GO" id="GO:0005524">
    <property type="term" value="F:ATP binding"/>
    <property type="evidence" value="ECO:0007669"/>
    <property type="project" value="UniProtKB-KW"/>
</dbReference>
<name>A0AAW9QC31_9BURK</name>
<keyword evidence="4" id="KW-0418">Kinase</keyword>
<evidence type="ECO:0000256" key="2">
    <source>
        <dbReference type="PIRSR" id="PIRSR000705-3"/>
    </source>
</evidence>
<dbReference type="AlphaFoldDB" id="A0AAW9QC31"/>
<keyword evidence="2" id="KW-0547">Nucleotide-binding</keyword>
<dbReference type="Proteomes" id="UP001336250">
    <property type="component" value="Unassembled WGS sequence"/>
</dbReference>
<dbReference type="GO" id="GO:0019136">
    <property type="term" value="F:deoxynucleoside kinase activity"/>
    <property type="evidence" value="ECO:0007669"/>
    <property type="project" value="InterPro"/>
</dbReference>
<dbReference type="PANTHER" id="PTHR10513:SF46">
    <property type="entry name" value="DEOXYGUANOSINE KINASE"/>
    <property type="match status" value="1"/>
</dbReference>
<feature type="domain" description="AAA+ ATPase" evidence="3">
    <location>
        <begin position="4"/>
        <end position="132"/>
    </location>
</feature>
<dbReference type="GO" id="GO:0005737">
    <property type="term" value="C:cytoplasm"/>
    <property type="evidence" value="ECO:0007669"/>
    <property type="project" value="TreeGrafter"/>
</dbReference>
<evidence type="ECO:0000256" key="1">
    <source>
        <dbReference type="PIRSR" id="PIRSR000705-1"/>
    </source>
</evidence>
<dbReference type="InterPro" id="IPR002624">
    <property type="entry name" value="DCK/DGK"/>
</dbReference>
<dbReference type="SMART" id="SM00382">
    <property type="entry name" value="AAA"/>
    <property type="match status" value="1"/>
</dbReference>
<keyword evidence="5" id="KW-1185">Reference proteome</keyword>
<sequence length="212" mass="24043">MLDHLQHVAIEGPIGAGKSTLARLLAQRLQAQVLLERPHDNPFLVRFYADPARYAMQTQLFFLFQRIEQYRELAQPGMFTPRTVSDFMFAKDALFAQLTLSDDEFRLYGQIHREMAPKAPAPDLVIWLQAGPQTLLGRIARRGLAMEQGIDAAYLQRLSEAYGAWFERESSVPVLAVDTERFNPVERPGDVDLLLQRLAAFKGPREVFDLGA</sequence>
<dbReference type="InterPro" id="IPR003593">
    <property type="entry name" value="AAA+_ATPase"/>
</dbReference>
<dbReference type="EC" id="2.7.1.-" evidence="4"/>
<accession>A0AAW9QC31</accession>
<dbReference type="PANTHER" id="PTHR10513">
    <property type="entry name" value="DEOXYNUCLEOSIDE KINASE"/>
    <property type="match status" value="1"/>
</dbReference>
<dbReference type="PIRSF" id="PIRSF000705">
    <property type="entry name" value="DNK"/>
    <property type="match status" value="1"/>
</dbReference>